<dbReference type="EMBL" id="BDQF01000014">
    <property type="protein sequence ID" value="GAW83004.1"/>
    <property type="molecule type" value="Genomic_DNA"/>
</dbReference>
<keyword evidence="4" id="KW-1185">Reference proteome</keyword>
<feature type="region of interest" description="Disordered" evidence="2">
    <location>
        <begin position="44"/>
        <end position="68"/>
    </location>
</feature>
<feature type="compositionally biased region" description="Basic and acidic residues" evidence="2">
    <location>
        <begin position="49"/>
        <end position="59"/>
    </location>
</feature>
<organism evidence="3 4">
    <name type="scientific">Plasmodium gonderi</name>
    <dbReference type="NCBI Taxonomy" id="77519"/>
    <lineage>
        <taxon>Eukaryota</taxon>
        <taxon>Sar</taxon>
        <taxon>Alveolata</taxon>
        <taxon>Apicomplexa</taxon>
        <taxon>Aconoidasida</taxon>
        <taxon>Haemosporida</taxon>
        <taxon>Plasmodiidae</taxon>
        <taxon>Plasmodium</taxon>
        <taxon>Plasmodium (Plasmodium)</taxon>
    </lineage>
</organism>
<comment type="caution">
    <text evidence="3">The sequence shown here is derived from an EMBL/GenBank/DDBJ whole genome shotgun (WGS) entry which is preliminary data.</text>
</comment>
<protein>
    <submittedName>
        <fullName evidence="3">Uncharacterized protein</fullName>
    </submittedName>
</protein>
<keyword evidence="1" id="KW-0175">Coiled coil</keyword>
<feature type="coiled-coil region" evidence="1">
    <location>
        <begin position="159"/>
        <end position="186"/>
    </location>
</feature>
<accession>A0A1Y1JSS9</accession>
<feature type="compositionally biased region" description="Polar residues" evidence="2">
    <location>
        <begin position="106"/>
        <end position="115"/>
    </location>
</feature>
<evidence type="ECO:0000313" key="4">
    <source>
        <dbReference type="Proteomes" id="UP000195521"/>
    </source>
</evidence>
<reference evidence="4" key="1">
    <citation type="submission" date="2017-04" db="EMBL/GenBank/DDBJ databases">
        <title>Plasmodium gonderi genome.</title>
        <authorList>
            <person name="Arisue N."/>
            <person name="Honma H."/>
            <person name="Kawai S."/>
            <person name="Tougan T."/>
            <person name="Tanabe K."/>
            <person name="Horii T."/>
        </authorList>
    </citation>
    <scope>NUCLEOTIDE SEQUENCE [LARGE SCALE GENOMIC DNA]</scope>
    <source>
        <strain evidence="4">ATCC 30045</strain>
    </source>
</reference>
<dbReference type="GeneID" id="39749742"/>
<evidence type="ECO:0000256" key="1">
    <source>
        <dbReference type="SAM" id="Coils"/>
    </source>
</evidence>
<dbReference type="Proteomes" id="UP000195521">
    <property type="component" value="Unassembled WGS sequence"/>
</dbReference>
<proteinExistence type="predicted"/>
<feature type="region of interest" description="Disordered" evidence="2">
    <location>
        <begin position="87"/>
        <end position="133"/>
    </location>
</feature>
<dbReference type="AlphaFoldDB" id="A0A1Y1JSS9"/>
<dbReference type="OrthoDB" id="372823at2759"/>
<sequence length="264" mass="30913">MMLNTTILQSYIHKSYDKVSNAFIKTSKSLLRTTNNNIGYPDWANGAGKMHEKNTKNREVSGGNSDEENKIKSTRALLRNYMDELASRDEMKKKNLPTVGKAPSPASETVDQPTHQSEDYPSRQNAKKKFDEKKIDEKKIDEKQFDENTFFANNFDVLNKILREDNKRVEENKERTLKRYKKLLDNNDTLKMYKEINELHDERILLIKFINYHMNMNSKYETELQKIQTSYEILLTENEQLIQNNIILKKHIDLLQVNGTSSQG</sequence>
<dbReference type="OMA" id="VINTTMW"/>
<evidence type="ECO:0000313" key="3">
    <source>
        <dbReference type="EMBL" id="GAW83004.1"/>
    </source>
</evidence>
<evidence type="ECO:0000256" key="2">
    <source>
        <dbReference type="SAM" id="MobiDB-lite"/>
    </source>
</evidence>
<dbReference type="RefSeq" id="XP_028545593.1">
    <property type="nucleotide sequence ID" value="XM_028689792.1"/>
</dbReference>
<name>A0A1Y1JSS9_PLAGO</name>
<gene>
    <name evidence="3" type="ORF">PGO_132760</name>
</gene>